<dbReference type="InterPro" id="IPR002656">
    <property type="entry name" value="Acyl_transf_3_dom"/>
</dbReference>
<feature type="transmembrane region" description="Helical" evidence="1">
    <location>
        <begin position="240"/>
        <end position="259"/>
    </location>
</feature>
<evidence type="ECO:0000313" key="3">
    <source>
        <dbReference type="EMBL" id="VDC33972.1"/>
    </source>
</evidence>
<dbReference type="Pfam" id="PF01757">
    <property type="entry name" value="Acyl_transf_3"/>
    <property type="match status" value="1"/>
</dbReference>
<feature type="transmembrane region" description="Helical" evidence="1">
    <location>
        <begin position="268"/>
        <end position="287"/>
    </location>
</feature>
<dbReference type="EMBL" id="UXAW01000138">
    <property type="protein sequence ID" value="VDC33972.1"/>
    <property type="molecule type" value="Genomic_DNA"/>
</dbReference>
<keyword evidence="4" id="KW-1185">Reference proteome</keyword>
<feature type="domain" description="Acyltransferase 3" evidence="2">
    <location>
        <begin position="5"/>
        <end position="323"/>
    </location>
</feature>
<keyword evidence="3" id="KW-0808">Transferase</keyword>
<dbReference type="OrthoDB" id="9796461at2"/>
<keyword evidence="1" id="KW-1133">Transmembrane helix</keyword>
<feature type="transmembrane region" description="Helical" evidence="1">
    <location>
        <begin position="189"/>
        <end position="208"/>
    </location>
</feature>
<dbReference type="AlphaFoldDB" id="A0A3P5Y0K3"/>
<name>A0A3P5Y0K3_9RHOB</name>
<dbReference type="RefSeq" id="WP_124088830.1">
    <property type="nucleotide sequence ID" value="NZ_UXAW01000138.1"/>
</dbReference>
<feature type="transmembrane region" description="Helical" evidence="1">
    <location>
        <begin position="27"/>
        <end position="50"/>
    </location>
</feature>
<keyword evidence="3" id="KW-0012">Acyltransferase</keyword>
<dbReference type="InterPro" id="IPR050879">
    <property type="entry name" value="Acyltransferase_3"/>
</dbReference>
<feature type="transmembrane region" description="Helical" evidence="1">
    <location>
        <begin position="103"/>
        <end position="122"/>
    </location>
</feature>
<gene>
    <name evidence="3" type="primary">oatA</name>
    <name evidence="3" type="ORF">XINFAN_04173</name>
</gene>
<accession>A0A3P5Y0K3</accession>
<dbReference type="GO" id="GO:0016747">
    <property type="term" value="F:acyltransferase activity, transferring groups other than amino-acyl groups"/>
    <property type="evidence" value="ECO:0007669"/>
    <property type="project" value="InterPro"/>
</dbReference>
<dbReference type="GO" id="GO:0009103">
    <property type="term" value="P:lipopolysaccharide biosynthetic process"/>
    <property type="evidence" value="ECO:0007669"/>
    <property type="project" value="TreeGrafter"/>
</dbReference>
<keyword evidence="1" id="KW-0472">Membrane</keyword>
<feature type="transmembrane region" description="Helical" evidence="1">
    <location>
        <begin position="338"/>
        <end position="359"/>
    </location>
</feature>
<protein>
    <submittedName>
        <fullName evidence="3">O-acetyltransferase OatA</fullName>
        <ecNumber evidence="3">2.3.1.-</ecNumber>
    </submittedName>
</protein>
<organism evidence="3 4">
    <name type="scientific">Pseudogemmobacter humi</name>
    <dbReference type="NCBI Taxonomy" id="2483812"/>
    <lineage>
        <taxon>Bacteria</taxon>
        <taxon>Pseudomonadati</taxon>
        <taxon>Pseudomonadota</taxon>
        <taxon>Alphaproteobacteria</taxon>
        <taxon>Rhodobacterales</taxon>
        <taxon>Paracoccaceae</taxon>
        <taxon>Pseudogemmobacter</taxon>
    </lineage>
</organism>
<feature type="transmembrane region" description="Helical" evidence="1">
    <location>
        <begin position="215"/>
        <end position="234"/>
    </location>
</feature>
<sequence length="591" mass="66185">MRYRAEIDGLRSIAVVPVVLSHAGLPLFHGGFVGVDVFFVISGFLITTILRDEMAKERFSFVRFYERRTRRLMPALLVVICACIPFAWLWMLPEFLANFGQSIVATLLFSNNILLAITSGYWDLESGFKPLLHTWSLGVEEQFYIVFPPLMLLLWRFGQRAVLGGIIIIGISSFLFAEYGWRHFPSENFYLPIGRAWELMIGAACVFLPRRTCQADGFLAFAGLIAIVIAVFSYTEARPFPSAYTLLPVAGTALVLLFCRTGTLCHRILTLPPMVWIGLISYSLYLWHQPLFAFARIYALEPPSSLLMAGLSVVSVCLAWLSWRFIEQPFRNTRTISFRTLICTCGLISVTLLAFGLYLHKTDGRPDRVFPNMTSTGDLYISYNERVREYASSAFPKNSRMNILVGGNSTARDFSNVLIEAGIIETRNLVYRADLSSCPRVDENSSHELDGLLKEADLVILTAESSGGCVLQTMNKLESTTAAPILILGPKNFGYNMNPFARVAQNDRPDTRVAVPAETLALNDDFRAKIAPDRYMDIIGIIGDGRTLPVFDDDSLPLSQDRVHLTKYRAVYFAKKISGFTNLMAILGDKI</sequence>
<dbReference type="EC" id="2.3.1.-" evidence="3"/>
<feature type="transmembrane region" description="Helical" evidence="1">
    <location>
        <begin position="161"/>
        <end position="177"/>
    </location>
</feature>
<dbReference type="Proteomes" id="UP000277498">
    <property type="component" value="Unassembled WGS sequence"/>
</dbReference>
<evidence type="ECO:0000313" key="4">
    <source>
        <dbReference type="Proteomes" id="UP000277498"/>
    </source>
</evidence>
<evidence type="ECO:0000256" key="1">
    <source>
        <dbReference type="SAM" id="Phobius"/>
    </source>
</evidence>
<evidence type="ECO:0000259" key="2">
    <source>
        <dbReference type="Pfam" id="PF01757"/>
    </source>
</evidence>
<keyword evidence="1" id="KW-0812">Transmembrane</keyword>
<proteinExistence type="predicted"/>
<reference evidence="3 4" key="1">
    <citation type="submission" date="2018-11" db="EMBL/GenBank/DDBJ databases">
        <authorList>
            <person name="Criscuolo A."/>
        </authorList>
    </citation>
    <scope>NUCLEOTIDE SEQUENCE [LARGE SCALE GENOMIC DNA]</scope>
    <source>
        <strain evidence="3">ACIP111625</strain>
    </source>
</reference>
<feature type="transmembrane region" description="Helical" evidence="1">
    <location>
        <begin position="307"/>
        <end position="326"/>
    </location>
</feature>
<dbReference type="PANTHER" id="PTHR23028:SF53">
    <property type="entry name" value="ACYL_TRANSF_3 DOMAIN-CONTAINING PROTEIN"/>
    <property type="match status" value="1"/>
</dbReference>
<dbReference type="GO" id="GO:0016020">
    <property type="term" value="C:membrane"/>
    <property type="evidence" value="ECO:0007669"/>
    <property type="project" value="TreeGrafter"/>
</dbReference>
<feature type="transmembrane region" description="Helical" evidence="1">
    <location>
        <begin position="71"/>
        <end position="91"/>
    </location>
</feature>
<dbReference type="PANTHER" id="PTHR23028">
    <property type="entry name" value="ACETYLTRANSFERASE"/>
    <property type="match status" value="1"/>
</dbReference>